<evidence type="ECO:0000313" key="3">
    <source>
        <dbReference type="Proteomes" id="UP000027920"/>
    </source>
</evidence>
<dbReference type="AlphaFoldDB" id="A0A072PN56"/>
<keyword evidence="1" id="KW-0175">Coiled coil</keyword>
<dbReference type="Proteomes" id="UP000027920">
    <property type="component" value="Unassembled WGS sequence"/>
</dbReference>
<reference evidence="2 3" key="1">
    <citation type="submission" date="2013-03" db="EMBL/GenBank/DDBJ databases">
        <title>The Genome Sequence of Exophiala aquamarina CBS 119918.</title>
        <authorList>
            <consortium name="The Broad Institute Genomics Platform"/>
            <person name="Cuomo C."/>
            <person name="de Hoog S."/>
            <person name="Gorbushina A."/>
            <person name="Walker B."/>
            <person name="Young S.K."/>
            <person name="Zeng Q."/>
            <person name="Gargeya S."/>
            <person name="Fitzgerald M."/>
            <person name="Haas B."/>
            <person name="Abouelleil A."/>
            <person name="Allen A.W."/>
            <person name="Alvarado L."/>
            <person name="Arachchi H.M."/>
            <person name="Berlin A.M."/>
            <person name="Chapman S.B."/>
            <person name="Gainer-Dewar J."/>
            <person name="Goldberg J."/>
            <person name="Griggs A."/>
            <person name="Gujja S."/>
            <person name="Hansen M."/>
            <person name="Howarth C."/>
            <person name="Imamovic A."/>
            <person name="Ireland A."/>
            <person name="Larimer J."/>
            <person name="McCowan C."/>
            <person name="Murphy C."/>
            <person name="Pearson M."/>
            <person name="Poon T.W."/>
            <person name="Priest M."/>
            <person name="Roberts A."/>
            <person name="Saif S."/>
            <person name="Shea T."/>
            <person name="Sisk P."/>
            <person name="Sykes S."/>
            <person name="Wortman J."/>
            <person name="Nusbaum C."/>
            <person name="Birren B."/>
        </authorList>
    </citation>
    <scope>NUCLEOTIDE SEQUENCE [LARGE SCALE GENOMIC DNA]</scope>
    <source>
        <strain evidence="2 3">CBS 119918</strain>
    </source>
</reference>
<keyword evidence="3" id="KW-1185">Reference proteome</keyword>
<proteinExistence type="predicted"/>
<evidence type="ECO:0000256" key="1">
    <source>
        <dbReference type="SAM" id="Coils"/>
    </source>
</evidence>
<dbReference type="VEuPathDB" id="FungiDB:A1O9_03096"/>
<protein>
    <submittedName>
        <fullName evidence="2">Uncharacterized protein</fullName>
    </submittedName>
</protein>
<accession>A0A072PN56</accession>
<dbReference type="RefSeq" id="XP_013264119.1">
    <property type="nucleotide sequence ID" value="XM_013408665.1"/>
</dbReference>
<gene>
    <name evidence="2" type="ORF">A1O9_03096</name>
</gene>
<dbReference type="STRING" id="1182545.A0A072PN56"/>
<dbReference type="EMBL" id="AMGV01000002">
    <property type="protein sequence ID" value="KEF61529.1"/>
    <property type="molecule type" value="Genomic_DNA"/>
</dbReference>
<dbReference type="GeneID" id="25278035"/>
<comment type="caution">
    <text evidence="2">The sequence shown here is derived from an EMBL/GenBank/DDBJ whole genome shotgun (WGS) entry which is preliminary data.</text>
</comment>
<organism evidence="2 3">
    <name type="scientific">Exophiala aquamarina CBS 119918</name>
    <dbReference type="NCBI Taxonomy" id="1182545"/>
    <lineage>
        <taxon>Eukaryota</taxon>
        <taxon>Fungi</taxon>
        <taxon>Dikarya</taxon>
        <taxon>Ascomycota</taxon>
        <taxon>Pezizomycotina</taxon>
        <taxon>Eurotiomycetes</taxon>
        <taxon>Chaetothyriomycetidae</taxon>
        <taxon>Chaetothyriales</taxon>
        <taxon>Herpotrichiellaceae</taxon>
        <taxon>Exophiala</taxon>
    </lineage>
</organism>
<evidence type="ECO:0000313" key="2">
    <source>
        <dbReference type="EMBL" id="KEF61529.1"/>
    </source>
</evidence>
<feature type="coiled-coil region" evidence="1">
    <location>
        <begin position="251"/>
        <end position="278"/>
    </location>
</feature>
<sequence>MSFIGRFRRERGKLAADSASAGQRGTITSGGPARDLANATFGRTAVRCWLEGKGRRWGMYEGHLAAIFEFEMVPEESPGSKLHNFELALTFSTTGREDGTQLAPSLPGQERAVYLIPMPAPTLVLGWPTTRQVNQVGSFNPTVEFPGGSAAIGALTRSSERTIERCWTFRSGLRGSADGIPVTATWTWVANPDKLQSEDRNLLYGGLALQHDGSPFQATCQVTVKKGKLGNVRYSGTTRSSSWTIVPDFSLEELGTSINQLEEKMTRLNQRAAASMSHPCFTLLPV</sequence>
<name>A0A072PN56_9EURO</name>
<dbReference type="HOGENOM" id="CLU_084518_0_0_1"/>